<name>A0A838CHA5_9CORY</name>
<dbReference type="Proteomes" id="UP000581408">
    <property type="component" value="Unassembled WGS sequence"/>
</dbReference>
<dbReference type="RefSeq" id="WP_181194129.1">
    <property type="nucleotide sequence ID" value="NZ_JABFEE010000002.1"/>
</dbReference>
<accession>A0A838CHA5</accession>
<dbReference type="AlphaFoldDB" id="A0A838CHA5"/>
<reference evidence="1 2" key="1">
    <citation type="submission" date="2020-05" db="EMBL/GenBank/DDBJ databases">
        <title>Descriptions of Corynebacterium xxxx sp. nov., Corynebacterium yyyy sp. nov. and Corynebacterium zzzz sp. nov.</title>
        <authorList>
            <person name="Zhang G."/>
        </authorList>
    </citation>
    <scope>NUCLEOTIDE SEQUENCE [LARGE SCALE GENOMIC DNA]</scope>
    <source>
        <strain evidence="2">zg-915</strain>
    </source>
</reference>
<dbReference type="EMBL" id="JABFEE010000002">
    <property type="protein sequence ID" value="MBA1834611.1"/>
    <property type="molecule type" value="Genomic_DNA"/>
</dbReference>
<organism evidence="1 2">
    <name type="scientific">Corynebacterium wankanglinii</name>
    <dbReference type="NCBI Taxonomy" id="2735136"/>
    <lineage>
        <taxon>Bacteria</taxon>
        <taxon>Bacillati</taxon>
        <taxon>Actinomycetota</taxon>
        <taxon>Actinomycetes</taxon>
        <taxon>Mycobacteriales</taxon>
        <taxon>Corynebacteriaceae</taxon>
        <taxon>Corynebacterium</taxon>
    </lineage>
</organism>
<protein>
    <submittedName>
        <fullName evidence="1">Uncharacterized protein</fullName>
    </submittedName>
</protein>
<comment type="caution">
    <text evidence="1">The sequence shown here is derived from an EMBL/GenBank/DDBJ whole genome shotgun (WGS) entry which is preliminary data.</text>
</comment>
<evidence type="ECO:0000313" key="1">
    <source>
        <dbReference type="EMBL" id="MBA1834611.1"/>
    </source>
</evidence>
<sequence length="204" mass="22012">MTGGSGVGEQDRFALTGSHIDQLVFAHDAYMASANDHYDDVLREVSERIAVTGSAGKTDIAALVCWKRLNASTIWVKDLMQMPEHEVRDATGLAFQRARSTAGVFDAADGAIAALHPLPGLRRGGAVASAVLAAGVPERMAVYDRRAHASLQNIGIPIGYTTGVYSRYMSAVEALRDDVNASHGLRWRARDVDLALYWMSNRGP</sequence>
<evidence type="ECO:0000313" key="2">
    <source>
        <dbReference type="Proteomes" id="UP000581408"/>
    </source>
</evidence>
<proteinExistence type="predicted"/>
<gene>
    <name evidence="1" type="ORF">HMC16_02525</name>
</gene>